<keyword evidence="9" id="KW-1185">Reference proteome</keyword>
<dbReference type="InterPro" id="IPR014776">
    <property type="entry name" value="4pyrrole_Mease_sub2"/>
</dbReference>
<comment type="caution">
    <text evidence="8">The sequence shown here is derived from an EMBL/GenBank/DDBJ whole genome shotgun (WGS) entry which is preliminary data.</text>
</comment>
<evidence type="ECO:0000256" key="4">
    <source>
        <dbReference type="ARBA" id="ARBA00022679"/>
    </source>
</evidence>
<evidence type="ECO:0000256" key="2">
    <source>
        <dbReference type="ARBA" id="ARBA00022552"/>
    </source>
</evidence>
<dbReference type="Proteomes" id="UP000306102">
    <property type="component" value="Unassembled WGS sequence"/>
</dbReference>
<gene>
    <name evidence="8" type="ORF">TEA_022599</name>
</gene>
<evidence type="ECO:0000256" key="1">
    <source>
        <dbReference type="ARBA" id="ARBA00022490"/>
    </source>
</evidence>
<dbReference type="InterPro" id="IPR008189">
    <property type="entry name" value="rRNA_ssu_MeTfrase_I"/>
</dbReference>
<dbReference type="PANTHER" id="PTHR46111">
    <property type="entry name" value="RIBOSOMAL RNA SMALL SUBUNIT METHYLTRANSFERASE I"/>
    <property type="match status" value="1"/>
</dbReference>
<dbReference type="Gene3D" id="3.40.1010.10">
    <property type="entry name" value="Cobalt-precorrin-4 Transmethylase, Domain 1"/>
    <property type="match status" value="1"/>
</dbReference>
<protein>
    <recommendedName>
        <fullName evidence="7">Tetrapyrrole methylase domain-containing protein</fullName>
    </recommendedName>
</protein>
<name>A0A4S4EMC1_CAMSN</name>
<dbReference type="InterPro" id="IPR011990">
    <property type="entry name" value="TPR-like_helical_dom_sf"/>
</dbReference>
<evidence type="ECO:0000256" key="6">
    <source>
        <dbReference type="PROSITE-ProRule" id="PRU00339"/>
    </source>
</evidence>
<dbReference type="InterPro" id="IPR035996">
    <property type="entry name" value="4pyrrol_Methylase_sf"/>
</dbReference>
<keyword evidence="1" id="KW-0963">Cytoplasm</keyword>
<reference evidence="8 9" key="1">
    <citation type="journal article" date="2018" name="Proc. Natl. Acad. Sci. U.S.A.">
        <title>Draft genome sequence of Camellia sinensis var. sinensis provides insights into the evolution of the tea genome and tea quality.</title>
        <authorList>
            <person name="Wei C."/>
            <person name="Yang H."/>
            <person name="Wang S."/>
            <person name="Zhao J."/>
            <person name="Liu C."/>
            <person name="Gao L."/>
            <person name="Xia E."/>
            <person name="Lu Y."/>
            <person name="Tai Y."/>
            <person name="She G."/>
            <person name="Sun J."/>
            <person name="Cao H."/>
            <person name="Tong W."/>
            <person name="Gao Q."/>
            <person name="Li Y."/>
            <person name="Deng W."/>
            <person name="Jiang X."/>
            <person name="Wang W."/>
            <person name="Chen Q."/>
            <person name="Zhang S."/>
            <person name="Li H."/>
            <person name="Wu J."/>
            <person name="Wang P."/>
            <person name="Li P."/>
            <person name="Shi C."/>
            <person name="Zheng F."/>
            <person name="Jian J."/>
            <person name="Huang B."/>
            <person name="Shan D."/>
            <person name="Shi M."/>
            <person name="Fang C."/>
            <person name="Yue Y."/>
            <person name="Li F."/>
            <person name="Li D."/>
            <person name="Wei S."/>
            <person name="Han B."/>
            <person name="Jiang C."/>
            <person name="Yin Y."/>
            <person name="Xia T."/>
            <person name="Zhang Z."/>
            <person name="Bennetzen J.L."/>
            <person name="Zhao S."/>
            <person name="Wan X."/>
        </authorList>
    </citation>
    <scope>NUCLEOTIDE SEQUENCE [LARGE SCALE GENOMIC DNA]</scope>
    <source>
        <strain evidence="9">cv. Shuchazao</strain>
        <tissue evidence="8">Leaf</tissue>
    </source>
</reference>
<keyword evidence="6" id="KW-0802">TPR repeat</keyword>
<dbReference type="SUPFAM" id="SSF53790">
    <property type="entry name" value="Tetrapyrrole methylase"/>
    <property type="match status" value="1"/>
</dbReference>
<organism evidence="8 9">
    <name type="scientific">Camellia sinensis var. sinensis</name>
    <name type="common">China tea</name>
    <dbReference type="NCBI Taxonomy" id="542762"/>
    <lineage>
        <taxon>Eukaryota</taxon>
        <taxon>Viridiplantae</taxon>
        <taxon>Streptophyta</taxon>
        <taxon>Embryophyta</taxon>
        <taxon>Tracheophyta</taxon>
        <taxon>Spermatophyta</taxon>
        <taxon>Magnoliopsida</taxon>
        <taxon>eudicotyledons</taxon>
        <taxon>Gunneridae</taxon>
        <taxon>Pentapetalae</taxon>
        <taxon>asterids</taxon>
        <taxon>Ericales</taxon>
        <taxon>Theaceae</taxon>
        <taxon>Camellia</taxon>
    </lineage>
</organism>
<sequence>MEQQNTSGMEAMLRQMQETMKLMQQDAARQEEFSKQQAAIMALSASLIIKLQQQSDFQLSYHKFNESQREQAVLKRLQQSEIVTQICDAGTPGISDPGMELVKLCVDENIPVIPIPGPFAFVAALSASGLATNEFTIVGFLPKQAGSRKERLIVSAKEVATQIFYVLPHKLHQFIEEASSIFGGCRQCAIAREMTKIHEEKFTMLLVIYPANLGCIYEFWCGTLEEAKGAFLTRQPKGEITFLIEGKANCVVEAPSESQLENELRELISGGQCLSSGHLLASFPLYVSFHKNMKEIDIVKLEGDIDQGVEYYKKALYYNWHYADAMYNLGVAYGEMLKFDMAIVFYELAFHFNPHCAEACNNLGVIYKDRDNLDRAVEFGFIHQTKFLIVLEQSWCHLHCPGKMDAAASMIEKAIVANPTYAEACNNLELKDARIPYKDSPELLGLLLEFSSSIPSLFDQWKVRSSFLLAVVSASIFLWAIDDPI</sequence>
<keyword evidence="5" id="KW-0949">S-adenosyl-L-methionine</keyword>
<dbReference type="Gene3D" id="1.25.40.10">
    <property type="entry name" value="Tetratricopeptide repeat domain"/>
    <property type="match status" value="1"/>
</dbReference>
<accession>A0A4S4EMC1</accession>
<dbReference type="SMART" id="SM00028">
    <property type="entry name" value="TPR"/>
    <property type="match status" value="2"/>
</dbReference>
<dbReference type="InterPro" id="IPR000878">
    <property type="entry name" value="4pyrrol_Mease"/>
</dbReference>
<dbReference type="Pfam" id="PF00590">
    <property type="entry name" value="TP_methylase"/>
    <property type="match status" value="1"/>
</dbReference>
<dbReference type="PROSITE" id="PS50005">
    <property type="entry name" value="TPR"/>
    <property type="match status" value="1"/>
</dbReference>
<evidence type="ECO:0000256" key="5">
    <source>
        <dbReference type="ARBA" id="ARBA00022691"/>
    </source>
</evidence>
<feature type="repeat" description="TPR" evidence="6">
    <location>
        <begin position="323"/>
        <end position="356"/>
    </location>
</feature>
<proteinExistence type="predicted"/>
<evidence type="ECO:0000259" key="7">
    <source>
        <dbReference type="Pfam" id="PF00590"/>
    </source>
</evidence>
<dbReference type="PANTHER" id="PTHR46111:SF1">
    <property type="entry name" value="RIBOSOMAL RNA SMALL SUBUNIT METHYLTRANSFERASE I"/>
    <property type="match status" value="1"/>
</dbReference>
<evidence type="ECO:0000313" key="9">
    <source>
        <dbReference type="Proteomes" id="UP000306102"/>
    </source>
</evidence>
<dbReference type="Gene3D" id="3.30.950.10">
    <property type="entry name" value="Methyltransferase, Cobalt-precorrin-4 Transmethylase, Domain 2"/>
    <property type="match status" value="1"/>
</dbReference>
<dbReference type="GO" id="GO:0008168">
    <property type="term" value="F:methyltransferase activity"/>
    <property type="evidence" value="ECO:0007669"/>
    <property type="project" value="UniProtKB-KW"/>
</dbReference>
<dbReference type="SUPFAM" id="SSF48452">
    <property type="entry name" value="TPR-like"/>
    <property type="match status" value="1"/>
</dbReference>
<dbReference type="STRING" id="542762.A0A4S4EMC1"/>
<keyword evidence="2" id="KW-0698">rRNA processing</keyword>
<evidence type="ECO:0000313" key="8">
    <source>
        <dbReference type="EMBL" id="THG17791.1"/>
    </source>
</evidence>
<evidence type="ECO:0000256" key="3">
    <source>
        <dbReference type="ARBA" id="ARBA00022603"/>
    </source>
</evidence>
<keyword evidence="4" id="KW-0808">Transferase</keyword>
<dbReference type="InterPro" id="IPR019734">
    <property type="entry name" value="TPR_rpt"/>
</dbReference>
<keyword evidence="3" id="KW-0489">Methyltransferase</keyword>
<dbReference type="AlphaFoldDB" id="A0A4S4EMC1"/>
<dbReference type="Pfam" id="PF13181">
    <property type="entry name" value="TPR_8"/>
    <property type="match status" value="1"/>
</dbReference>
<dbReference type="GO" id="GO:0032259">
    <property type="term" value="P:methylation"/>
    <property type="evidence" value="ECO:0007669"/>
    <property type="project" value="UniProtKB-KW"/>
</dbReference>
<dbReference type="EMBL" id="SDRB02003427">
    <property type="protein sequence ID" value="THG17791.1"/>
    <property type="molecule type" value="Genomic_DNA"/>
</dbReference>
<dbReference type="CDD" id="cd11648">
    <property type="entry name" value="RsmI"/>
    <property type="match status" value="1"/>
</dbReference>
<feature type="domain" description="Tetrapyrrole methylase" evidence="7">
    <location>
        <begin position="62"/>
        <end position="202"/>
    </location>
</feature>
<dbReference type="GO" id="GO:0006364">
    <property type="term" value="P:rRNA processing"/>
    <property type="evidence" value="ECO:0007669"/>
    <property type="project" value="UniProtKB-KW"/>
</dbReference>
<dbReference type="InterPro" id="IPR014777">
    <property type="entry name" value="4pyrrole_Mease_sub1"/>
</dbReference>